<evidence type="ECO:0000259" key="13">
    <source>
        <dbReference type="Pfam" id="PF00326"/>
    </source>
</evidence>
<evidence type="ECO:0008006" key="17">
    <source>
        <dbReference type="Google" id="ProtNLM"/>
    </source>
</evidence>
<keyword evidence="6" id="KW-0720">Serine protease</keyword>
<comment type="caution">
    <text evidence="15">The sequence shown here is derived from an EMBL/GenBank/DDBJ whole genome shotgun (WGS) entry which is preliminary data.</text>
</comment>
<keyword evidence="9 12" id="KW-0472">Membrane</keyword>
<dbReference type="AlphaFoldDB" id="A0A267EP22"/>
<protein>
    <recommendedName>
        <fullName evidence="17">Peptidase S9 prolyl oligopeptidase catalytic domain-containing protein</fullName>
    </recommendedName>
</protein>
<keyword evidence="4 12" id="KW-0812">Transmembrane</keyword>
<feature type="transmembrane region" description="Helical" evidence="12">
    <location>
        <begin position="33"/>
        <end position="55"/>
    </location>
</feature>
<evidence type="ECO:0000313" key="16">
    <source>
        <dbReference type="Proteomes" id="UP000215902"/>
    </source>
</evidence>
<evidence type="ECO:0000256" key="1">
    <source>
        <dbReference type="ARBA" id="ARBA00004606"/>
    </source>
</evidence>
<feature type="domain" description="Dipeptidylpeptidase IV N-terminal" evidence="14">
    <location>
        <begin position="147"/>
        <end position="540"/>
    </location>
</feature>
<dbReference type="PANTHER" id="PTHR11731:SF200">
    <property type="entry name" value="DIPEPTIDYL PEPTIDASE 10, ISOFORM B"/>
    <property type="match status" value="1"/>
</dbReference>
<evidence type="ECO:0000256" key="6">
    <source>
        <dbReference type="ARBA" id="ARBA00022825"/>
    </source>
</evidence>
<dbReference type="InterPro" id="IPR050278">
    <property type="entry name" value="Serine_Prot_S9B/DPPIV"/>
</dbReference>
<feature type="domain" description="Peptidase S9 prolyl oligopeptidase catalytic" evidence="13">
    <location>
        <begin position="642"/>
        <end position="845"/>
    </location>
</feature>
<evidence type="ECO:0000259" key="14">
    <source>
        <dbReference type="Pfam" id="PF00930"/>
    </source>
</evidence>
<dbReference type="GO" id="GO:0008239">
    <property type="term" value="F:dipeptidyl-peptidase activity"/>
    <property type="evidence" value="ECO:0007669"/>
    <property type="project" value="TreeGrafter"/>
</dbReference>
<evidence type="ECO:0000256" key="8">
    <source>
        <dbReference type="ARBA" id="ARBA00022989"/>
    </source>
</evidence>
<reference evidence="15 16" key="1">
    <citation type="submission" date="2017-06" db="EMBL/GenBank/DDBJ databases">
        <title>A platform for efficient transgenesis in Macrostomum lignano, a flatworm model organism for stem cell research.</title>
        <authorList>
            <person name="Berezikov E."/>
        </authorList>
    </citation>
    <scope>NUCLEOTIDE SEQUENCE [LARGE SCALE GENOMIC DNA]</scope>
    <source>
        <strain evidence="15">DV1</strain>
        <tissue evidence="15">Whole organism</tissue>
    </source>
</reference>
<dbReference type="GO" id="GO:0006508">
    <property type="term" value="P:proteolysis"/>
    <property type="evidence" value="ECO:0007669"/>
    <property type="project" value="UniProtKB-KW"/>
</dbReference>
<evidence type="ECO:0000256" key="9">
    <source>
        <dbReference type="ARBA" id="ARBA00023136"/>
    </source>
</evidence>
<dbReference type="SUPFAM" id="SSF53474">
    <property type="entry name" value="alpha/beta-Hydrolases"/>
    <property type="match status" value="1"/>
</dbReference>
<dbReference type="STRING" id="282301.A0A267EP22"/>
<dbReference type="Gene3D" id="3.40.50.1820">
    <property type="entry name" value="alpha/beta hydrolase"/>
    <property type="match status" value="1"/>
</dbReference>
<evidence type="ECO:0000256" key="7">
    <source>
        <dbReference type="ARBA" id="ARBA00022968"/>
    </source>
</evidence>
<accession>A0A267EP22</accession>
<dbReference type="Gene3D" id="2.140.10.30">
    <property type="entry name" value="Dipeptidylpeptidase IV, N-terminal domain"/>
    <property type="match status" value="1"/>
</dbReference>
<dbReference type="Pfam" id="PF00326">
    <property type="entry name" value="Peptidase_S9"/>
    <property type="match status" value="1"/>
</dbReference>
<evidence type="ECO:0000256" key="11">
    <source>
        <dbReference type="ARBA" id="ARBA00037847"/>
    </source>
</evidence>
<dbReference type="InterPro" id="IPR029058">
    <property type="entry name" value="AB_hydrolase_fold"/>
</dbReference>
<gene>
    <name evidence="15" type="ORF">BOX15_Mlig023609g1</name>
</gene>
<keyword evidence="3" id="KW-0645">Protease</keyword>
<organism evidence="15 16">
    <name type="scientific">Macrostomum lignano</name>
    <dbReference type="NCBI Taxonomy" id="282301"/>
    <lineage>
        <taxon>Eukaryota</taxon>
        <taxon>Metazoa</taxon>
        <taxon>Spiralia</taxon>
        <taxon>Lophotrochozoa</taxon>
        <taxon>Platyhelminthes</taxon>
        <taxon>Rhabditophora</taxon>
        <taxon>Macrostomorpha</taxon>
        <taxon>Macrostomida</taxon>
        <taxon>Macrostomidae</taxon>
        <taxon>Macrostomum</taxon>
    </lineage>
</organism>
<proteinExistence type="predicted"/>
<name>A0A267EP22_9PLAT</name>
<dbReference type="GO" id="GO:0008236">
    <property type="term" value="F:serine-type peptidase activity"/>
    <property type="evidence" value="ECO:0007669"/>
    <property type="project" value="UniProtKB-KW"/>
</dbReference>
<dbReference type="InterPro" id="IPR001375">
    <property type="entry name" value="Peptidase_S9_cat"/>
</dbReference>
<dbReference type="PANTHER" id="PTHR11731">
    <property type="entry name" value="PROTEASE FAMILY S9B,C DIPEPTIDYL-PEPTIDASE IV-RELATED"/>
    <property type="match status" value="1"/>
</dbReference>
<dbReference type="OrthoDB" id="16520at2759"/>
<keyword evidence="7" id="KW-0735">Signal-anchor</keyword>
<dbReference type="GO" id="GO:0005886">
    <property type="term" value="C:plasma membrane"/>
    <property type="evidence" value="ECO:0007669"/>
    <property type="project" value="TreeGrafter"/>
</dbReference>
<evidence type="ECO:0000256" key="4">
    <source>
        <dbReference type="ARBA" id="ARBA00022692"/>
    </source>
</evidence>
<keyword evidence="8 12" id="KW-1133">Transmembrane helix</keyword>
<evidence type="ECO:0000256" key="3">
    <source>
        <dbReference type="ARBA" id="ARBA00022670"/>
    </source>
</evidence>
<evidence type="ECO:0000256" key="5">
    <source>
        <dbReference type="ARBA" id="ARBA00022801"/>
    </source>
</evidence>
<dbReference type="Proteomes" id="UP000215902">
    <property type="component" value="Unassembled WGS sequence"/>
</dbReference>
<comment type="subcellular location">
    <subcellularLocation>
        <location evidence="11">Endomembrane system</location>
        <topology evidence="11">Single-pass membrane protein</topology>
    </subcellularLocation>
    <subcellularLocation>
        <location evidence="1">Membrane</location>
        <topology evidence="1">Single-pass type II membrane protein</topology>
    </subcellularLocation>
</comment>
<keyword evidence="10" id="KW-0325">Glycoprotein</keyword>
<keyword evidence="5" id="KW-0378">Hydrolase</keyword>
<dbReference type="SUPFAM" id="SSF82171">
    <property type="entry name" value="DPP6 N-terminal domain-like"/>
    <property type="match status" value="1"/>
</dbReference>
<sequence length="874" mass="98127">MSETAECQNDVGDLDAEEELVGSAPSQKNWKGVVIALLVIVSILLLIACAIFALAERENEMILGEAITFTEAMTMMEQLRVLKYQWVSCSGNDTTDDLREDVLLYLNSSNGNLMRAKFYNSNNTAAVETLLNKDRFSEGKILEFSASADCTAVLIPVAKEQMGQHSSKAVYKVVLLKSDSRDFITEKILCPTTNCDASNQQKLQLIRWGTAGRFLAFVYKSNVYYTDNPLEMRPVRITDNLGDPAVSFGAADWLYEEEVLQSDNALWIAPGNLYLAYLQFNDTSVPAYSMPWYGDPGQMYLQSRLIRYPAAGNTSRLPDITLWIYDIKGAAGVALKPPTGVPTESYVTRLAWLNESHLVAAWLDRSQTIGYLGVCTALSGGDCRLIYSGNQLDQQDGWMEFGNLLPDTRNGRVLTVLHNSGYRRVASIRLSGQNQVGWISPAKYDVAELLRLELPSQPSQPGSSGRLYFLSCRDDNSDSYDATKMHVHSISATENAPSANCITCPRAGQDSHQLLLNCEFNRAELSKSSHWLLQECLGPEPYKYFVRKNSYLEKYPLALIVEDNLEFSRNLIGRNLPRVEFRQLRLRLKTTLESRADPLSVNAKLLLPKQLNESHISQYPLLMHVHAGPTAQLATRQFTLGWQHYLASSLFVISVSVDARGTRNRGSKFLFDIRSAGFASAELEDQMDSLGQLAQLQYVNKSCIAAIGWDHGAGLALQMLGHHDNVNNTYFDTAVAVAPITDYHYYDAAYTERFLGIKSEQTSENYKRTNVSRVAVNFWNKNILIAHGTGDTKVHYQHSAQLAKVLVSEHIDFEFLTYPDDNHRMTSSWPHLYQKVTDFLLNSFNRTSERHRMLRSRIHNYCPSNSPSAGEPQC</sequence>
<keyword evidence="2" id="KW-0031">Aminopeptidase</keyword>
<dbReference type="EMBL" id="NIVC01001859">
    <property type="protein sequence ID" value="PAA63280.1"/>
    <property type="molecule type" value="Genomic_DNA"/>
</dbReference>
<evidence type="ECO:0000256" key="12">
    <source>
        <dbReference type="SAM" id="Phobius"/>
    </source>
</evidence>
<evidence type="ECO:0000313" key="15">
    <source>
        <dbReference type="EMBL" id="PAA63280.1"/>
    </source>
</evidence>
<dbReference type="Pfam" id="PF00930">
    <property type="entry name" value="DPPIV_N"/>
    <property type="match status" value="1"/>
</dbReference>
<evidence type="ECO:0000256" key="2">
    <source>
        <dbReference type="ARBA" id="ARBA00022438"/>
    </source>
</evidence>
<dbReference type="GO" id="GO:0012505">
    <property type="term" value="C:endomembrane system"/>
    <property type="evidence" value="ECO:0007669"/>
    <property type="project" value="UniProtKB-SubCell"/>
</dbReference>
<dbReference type="InterPro" id="IPR002469">
    <property type="entry name" value="Peptidase_S9B_N"/>
</dbReference>
<dbReference type="GO" id="GO:0004177">
    <property type="term" value="F:aminopeptidase activity"/>
    <property type="evidence" value="ECO:0007669"/>
    <property type="project" value="UniProtKB-KW"/>
</dbReference>
<keyword evidence="16" id="KW-1185">Reference proteome</keyword>
<evidence type="ECO:0000256" key="10">
    <source>
        <dbReference type="ARBA" id="ARBA00023180"/>
    </source>
</evidence>